<dbReference type="AlphaFoldDB" id="A0A7Y7WCT8"/>
<sequence>MDNAALEILIRRLGEPDNALMLRLGAPMGKNLCMQKSFWEYIRAYMNNGPWFDEHGNHSHSNTFIKEQLATHIRPSGFLDHQRQSVEEQKSIMGGKNYLSPSDAILLAGHALFHPASLMEDLVYKIAKRRARNRWPEIVLERLRPDGPTTRLIDLERERGLDV</sequence>
<dbReference type="EMBL" id="JACAPU010000013">
    <property type="protein sequence ID" value="NWB46957.1"/>
    <property type="molecule type" value="Genomic_DNA"/>
</dbReference>
<dbReference type="Proteomes" id="UP000582981">
    <property type="component" value="Unassembled WGS sequence"/>
</dbReference>
<name>A0A7Y7WCT8_9PSED</name>
<protein>
    <submittedName>
        <fullName evidence="1">Uncharacterized protein</fullName>
    </submittedName>
</protein>
<accession>A0A7Y7WCT8</accession>
<reference evidence="1 2" key="1">
    <citation type="submission" date="2020-04" db="EMBL/GenBank/DDBJ databases">
        <title>Molecular characterization of pseudomonads from Agaricus bisporus reveal novel blotch 2 pathogens in Western Europe.</title>
        <authorList>
            <person name="Taparia T."/>
            <person name="Krijger M."/>
            <person name="Haynes E."/>
            <person name="Elpinstone J.G."/>
            <person name="Noble R."/>
            <person name="Van Der Wolf J."/>
        </authorList>
    </citation>
    <scope>NUCLEOTIDE SEQUENCE [LARGE SCALE GENOMIC DNA]</scope>
    <source>
        <strain evidence="1 2">F1001</strain>
    </source>
</reference>
<evidence type="ECO:0000313" key="2">
    <source>
        <dbReference type="Proteomes" id="UP000582981"/>
    </source>
</evidence>
<evidence type="ECO:0000313" key="1">
    <source>
        <dbReference type="EMBL" id="NWB46957.1"/>
    </source>
</evidence>
<proteinExistence type="predicted"/>
<comment type="caution">
    <text evidence="1">The sequence shown here is derived from an EMBL/GenBank/DDBJ whole genome shotgun (WGS) entry which is preliminary data.</text>
</comment>
<gene>
    <name evidence="1" type="ORF">HX829_10660</name>
</gene>
<organism evidence="1 2">
    <name type="scientific">Pseudomonas gingeri</name>
    <dbReference type="NCBI Taxonomy" id="117681"/>
    <lineage>
        <taxon>Bacteria</taxon>
        <taxon>Pseudomonadati</taxon>
        <taxon>Pseudomonadota</taxon>
        <taxon>Gammaproteobacteria</taxon>
        <taxon>Pseudomonadales</taxon>
        <taxon>Pseudomonadaceae</taxon>
        <taxon>Pseudomonas</taxon>
    </lineage>
</organism>